<dbReference type="GO" id="GO:0003682">
    <property type="term" value="F:chromatin binding"/>
    <property type="evidence" value="ECO:0007669"/>
    <property type="project" value="TreeGrafter"/>
</dbReference>
<evidence type="ECO:0000256" key="4">
    <source>
        <dbReference type="ARBA" id="ARBA00047303"/>
    </source>
</evidence>
<comment type="catalytic activity">
    <reaction evidence="2">
        <text>ssDNA + n NTP = ssDNA/pppN(pN)n-1 hybrid + (n-1) diphosphate.</text>
        <dbReference type="EC" id="2.7.7.102"/>
    </reaction>
</comment>
<feature type="compositionally biased region" description="Polar residues" evidence="5">
    <location>
        <begin position="372"/>
        <end position="381"/>
    </location>
</feature>
<dbReference type="PANTHER" id="PTHR31399">
    <property type="entry name" value="DNA-DIRECTED PRIMASE / POLYMERASE PROTEIN"/>
    <property type="match status" value="1"/>
</dbReference>
<dbReference type="GO" id="GO:0005759">
    <property type="term" value="C:mitochondrial matrix"/>
    <property type="evidence" value="ECO:0007669"/>
    <property type="project" value="TreeGrafter"/>
</dbReference>
<dbReference type="GO" id="GO:0009411">
    <property type="term" value="P:response to UV"/>
    <property type="evidence" value="ECO:0007669"/>
    <property type="project" value="TreeGrafter"/>
</dbReference>
<sequence length="764" mass="83062">MPGDKRPVKVVTASSFHNLERLKRHKVVEHVAAEAAGSRPGRQHQCRPAFNPLKAPFKTFKAQKEACDFLDKQPCAVILRTFACEVSTSGQRVFIVSSAELFWQHYKALPPAERHHYEIIRQASPCHLYFDLEFCPASNPGLNGAALVVLLLAGVAQQLQQLFSIPWHDSYALELDSSTPSKFSRHLVVRLPGMAFADACHAGRFARLVLLRLLQRGSSQAAGLLVRNKDGDGFSTFVDMGVYTRNRAFRLYLSSKFGKTACLRLTNRFAGATLDPQAAFHQLLISVLHHSSSSSSSSALGPLAAAAAAPAELALRRQQQWRRTAAAAVPGGTRRPVSLLHVPEPKWQQLLQQLPLMWQTVPMLLLNPTPHNSCSSSQQLQDGEHGPMQEQQQQPGGCNGGWGSAGRQLGNRGLHTAAAAGAVVCYGPSPYPLLEQFITSICVQGGVQGAVRSWLRLPGSVVLNMRGNRWCGNVERQHKSNGIYYVARTRVMLCALCNMRSCSCIGVWLAAAAWQCSVVLNMRGNRWCGNVERQHKANGIYYVVDLREGVFYQKCYDPECRSYRSACMPLPAAVWERYRQHAAADNAHVQVAAAAAATARLAGAAPKPTAAAAAVQGAGTHLQQQQQHQAGMQEAALGAGAHLQQQQAGMQETVLGAGAHLQQQQQQCQAQVPEGGAEEWEDQQCLQLLLQFEEKQCTAVQHVEGDAAAGGGAAGVRRSCLLQEEQVMADGADAADENDELDEYEQCLQLLQEVEGSGWAGDTG</sequence>
<evidence type="ECO:0000256" key="1">
    <source>
        <dbReference type="ARBA" id="ARBA00026139"/>
    </source>
</evidence>
<accession>A0A383WHW7</accession>
<gene>
    <name evidence="6" type="ORF">BQ4739_LOCUS16734</name>
</gene>
<dbReference type="EMBL" id="FNXT01001256">
    <property type="protein sequence ID" value="SZX76346.1"/>
    <property type="molecule type" value="Genomic_DNA"/>
</dbReference>
<dbReference type="PANTHER" id="PTHR31399:SF0">
    <property type="entry name" value="DNA-DIRECTED PRIMASE_POLYMERASE PROTEIN"/>
    <property type="match status" value="1"/>
</dbReference>
<reference evidence="6 7" key="1">
    <citation type="submission" date="2016-10" db="EMBL/GenBank/DDBJ databases">
        <authorList>
            <person name="Cai Z."/>
        </authorList>
    </citation>
    <scope>NUCLEOTIDE SEQUENCE [LARGE SCALE GENOMIC DNA]</scope>
</reference>
<evidence type="ECO:0000313" key="7">
    <source>
        <dbReference type="Proteomes" id="UP000256970"/>
    </source>
</evidence>
<dbReference type="AlphaFoldDB" id="A0A383WHW7"/>
<protein>
    <recommendedName>
        <fullName evidence="1">DNA-directed primase/polymerase protein</fullName>
        <ecNumber evidence="3">2.7.7.102</ecNumber>
    </recommendedName>
</protein>
<keyword evidence="7" id="KW-1185">Reference proteome</keyword>
<name>A0A383WHW7_TETOB</name>
<evidence type="ECO:0000256" key="3">
    <source>
        <dbReference type="ARBA" id="ARBA00044768"/>
    </source>
</evidence>
<dbReference type="GO" id="GO:0042276">
    <property type="term" value="P:error-prone translesion synthesis"/>
    <property type="evidence" value="ECO:0007669"/>
    <property type="project" value="InterPro"/>
</dbReference>
<evidence type="ECO:0000256" key="2">
    <source>
        <dbReference type="ARBA" id="ARBA00044677"/>
    </source>
</evidence>
<feature type="region of interest" description="Disordered" evidence="5">
    <location>
        <begin position="372"/>
        <end position="402"/>
    </location>
</feature>
<dbReference type="EC" id="2.7.7.102" evidence="3"/>
<dbReference type="InterPro" id="IPR044917">
    <property type="entry name" value="PRIMPOL"/>
</dbReference>
<dbReference type="GO" id="GO:0003887">
    <property type="term" value="F:DNA-directed DNA polymerase activity"/>
    <property type="evidence" value="ECO:0007669"/>
    <property type="project" value="UniProtKB-EC"/>
</dbReference>
<organism evidence="6 7">
    <name type="scientific">Tetradesmus obliquus</name>
    <name type="common">Green alga</name>
    <name type="synonym">Acutodesmus obliquus</name>
    <dbReference type="NCBI Taxonomy" id="3088"/>
    <lineage>
        <taxon>Eukaryota</taxon>
        <taxon>Viridiplantae</taxon>
        <taxon>Chlorophyta</taxon>
        <taxon>core chlorophytes</taxon>
        <taxon>Chlorophyceae</taxon>
        <taxon>CS clade</taxon>
        <taxon>Sphaeropleales</taxon>
        <taxon>Scenedesmaceae</taxon>
        <taxon>Tetradesmus</taxon>
    </lineage>
</organism>
<dbReference type="STRING" id="3088.A0A383WHW7"/>
<dbReference type="GO" id="GO:0005634">
    <property type="term" value="C:nucleus"/>
    <property type="evidence" value="ECO:0007669"/>
    <property type="project" value="TreeGrafter"/>
</dbReference>
<evidence type="ECO:0000256" key="5">
    <source>
        <dbReference type="SAM" id="MobiDB-lite"/>
    </source>
</evidence>
<dbReference type="GO" id="GO:0006264">
    <property type="term" value="P:mitochondrial DNA replication"/>
    <property type="evidence" value="ECO:0007669"/>
    <property type="project" value="TreeGrafter"/>
</dbReference>
<dbReference type="GO" id="GO:0031297">
    <property type="term" value="P:replication fork processing"/>
    <property type="evidence" value="ECO:0007669"/>
    <property type="project" value="TreeGrafter"/>
</dbReference>
<dbReference type="Proteomes" id="UP000256970">
    <property type="component" value="Unassembled WGS sequence"/>
</dbReference>
<evidence type="ECO:0000313" key="6">
    <source>
        <dbReference type="EMBL" id="SZX76346.1"/>
    </source>
</evidence>
<dbReference type="Pfam" id="PF03121">
    <property type="entry name" value="Herpes_UL52"/>
    <property type="match status" value="1"/>
</dbReference>
<proteinExistence type="predicted"/>
<comment type="catalytic activity">
    <reaction evidence="4">
        <text>DNA(n) + a 2'-deoxyribonucleoside 5'-triphosphate = DNA(n+1) + diphosphate</text>
        <dbReference type="Rhea" id="RHEA:22508"/>
        <dbReference type="Rhea" id="RHEA-COMP:17339"/>
        <dbReference type="Rhea" id="RHEA-COMP:17340"/>
        <dbReference type="ChEBI" id="CHEBI:33019"/>
        <dbReference type="ChEBI" id="CHEBI:61560"/>
        <dbReference type="ChEBI" id="CHEBI:173112"/>
        <dbReference type="EC" id="2.7.7.7"/>
    </reaction>
    <physiologicalReaction direction="left-to-right" evidence="4">
        <dbReference type="Rhea" id="RHEA:22509"/>
    </physiologicalReaction>
</comment>